<evidence type="ECO:0000256" key="1">
    <source>
        <dbReference type="ARBA" id="ARBA00004651"/>
    </source>
</evidence>
<protein>
    <submittedName>
        <fullName evidence="8">Cardiolipin synthase n-terminal</fullName>
    </submittedName>
</protein>
<gene>
    <name evidence="8" type="ORF">MSL71_4190</name>
</gene>
<dbReference type="RefSeq" id="WP_180137007.1">
    <property type="nucleotide sequence ID" value="NZ_CAADHO010000001.1"/>
</dbReference>
<sequence>MPVMGVVEILIQIYLGVHAGKSGRYGWIFIILFFPVIGSLIYFFVEYLPEIQMKRNIIKAKKPKKLPGINELKRQLELTDNVNNRLALARAYFQTGQFEASIELLKESLKGVYARDLHIIEGLCYSYFHNNDHANAMTFIHKYRTINNGTLPENLQNLQEKLRE</sequence>
<organism evidence="8 9">
    <name type="scientific">Desulfoluna butyratoxydans</name>
    <dbReference type="NCBI Taxonomy" id="231438"/>
    <lineage>
        <taxon>Bacteria</taxon>
        <taxon>Pseudomonadati</taxon>
        <taxon>Thermodesulfobacteriota</taxon>
        <taxon>Desulfobacteria</taxon>
        <taxon>Desulfobacterales</taxon>
        <taxon>Desulfolunaceae</taxon>
        <taxon>Desulfoluna</taxon>
    </lineage>
</organism>
<proteinExistence type="predicted"/>
<evidence type="ECO:0000313" key="8">
    <source>
        <dbReference type="EMBL" id="VFQ42798.1"/>
    </source>
</evidence>
<evidence type="ECO:0000313" key="9">
    <source>
        <dbReference type="Proteomes" id="UP000507962"/>
    </source>
</evidence>
<dbReference type="SUPFAM" id="SSF48452">
    <property type="entry name" value="TPR-like"/>
    <property type="match status" value="1"/>
</dbReference>
<evidence type="ECO:0000256" key="6">
    <source>
        <dbReference type="SAM" id="Phobius"/>
    </source>
</evidence>
<keyword evidence="4 6" id="KW-1133">Transmembrane helix</keyword>
<accession>A0A4V6IKW8</accession>
<dbReference type="Proteomes" id="UP000507962">
    <property type="component" value="Unassembled WGS sequence"/>
</dbReference>
<keyword evidence="2" id="KW-1003">Cell membrane</keyword>
<reference evidence="8 9" key="1">
    <citation type="submission" date="2019-03" db="EMBL/GenBank/DDBJ databases">
        <authorList>
            <person name="Nijsse B."/>
        </authorList>
    </citation>
    <scope>NUCLEOTIDE SEQUENCE [LARGE SCALE GENOMIC DNA]</scope>
    <source>
        <strain evidence="8">Desulfoluna butyratoxydans MSL71</strain>
    </source>
</reference>
<comment type="subcellular location">
    <subcellularLocation>
        <location evidence="1">Cell membrane</location>
        <topology evidence="1">Multi-pass membrane protein</topology>
    </subcellularLocation>
</comment>
<keyword evidence="5 6" id="KW-0472">Membrane</keyword>
<dbReference type="Gene3D" id="1.25.40.10">
    <property type="entry name" value="Tetratricopeptide repeat domain"/>
    <property type="match status" value="1"/>
</dbReference>
<dbReference type="InterPro" id="IPR011990">
    <property type="entry name" value="TPR-like_helical_dom_sf"/>
</dbReference>
<keyword evidence="3 6" id="KW-0812">Transmembrane</keyword>
<evidence type="ECO:0000259" key="7">
    <source>
        <dbReference type="Pfam" id="PF13396"/>
    </source>
</evidence>
<dbReference type="EMBL" id="CAADHO010000001">
    <property type="protein sequence ID" value="VFQ42798.1"/>
    <property type="molecule type" value="Genomic_DNA"/>
</dbReference>
<keyword evidence="9" id="KW-1185">Reference proteome</keyword>
<feature type="domain" description="Cardiolipin synthase N-terminal" evidence="7">
    <location>
        <begin position="19"/>
        <end position="45"/>
    </location>
</feature>
<evidence type="ECO:0000256" key="4">
    <source>
        <dbReference type="ARBA" id="ARBA00022989"/>
    </source>
</evidence>
<feature type="transmembrane region" description="Helical" evidence="6">
    <location>
        <begin position="25"/>
        <end position="45"/>
    </location>
</feature>
<evidence type="ECO:0000256" key="3">
    <source>
        <dbReference type="ARBA" id="ARBA00022692"/>
    </source>
</evidence>
<dbReference type="GO" id="GO:0005886">
    <property type="term" value="C:plasma membrane"/>
    <property type="evidence" value="ECO:0007669"/>
    <property type="project" value="UniProtKB-SubCell"/>
</dbReference>
<name>A0A4V6IKW8_9BACT</name>
<dbReference type="Pfam" id="PF13396">
    <property type="entry name" value="PLDc_N"/>
    <property type="match status" value="1"/>
</dbReference>
<dbReference type="InterPro" id="IPR027379">
    <property type="entry name" value="CLS_N"/>
</dbReference>
<evidence type="ECO:0000256" key="2">
    <source>
        <dbReference type="ARBA" id="ARBA00022475"/>
    </source>
</evidence>
<dbReference type="AlphaFoldDB" id="A0A4V6IKW8"/>
<evidence type="ECO:0000256" key="5">
    <source>
        <dbReference type="ARBA" id="ARBA00023136"/>
    </source>
</evidence>